<dbReference type="Pfam" id="PF13353">
    <property type="entry name" value="Fer4_12"/>
    <property type="match status" value="1"/>
</dbReference>
<evidence type="ECO:0000256" key="8">
    <source>
        <dbReference type="ARBA" id="ARBA00023002"/>
    </source>
</evidence>
<comment type="cofactor">
    <cofactor evidence="1">
        <name>[4Fe-4S] cluster</name>
        <dbReference type="ChEBI" id="CHEBI:49883"/>
    </cofactor>
</comment>
<evidence type="ECO:0000256" key="5">
    <source>
        <dbReference type="ARBA" id="ARBA00022485"/>
    </source>
</evidence>
<dbReference type="PROSITE" id="PS01087">
    <property type="entry name" value="RADICAL_ACTIVATING"/>
    <property type="match status" value="1"/>
</dbReference>
<dbReference type="Proteomes" id="UP001373196">
    <property type="component" value="Unassembled WGS sequence"/>
</dbReference>
<evidence type="ECO:0000313" key="14">
    <source>
        <dbReference type="Proteomes" id="UP001373196"/>
    </source>
</evidence>
<keyword evidence="6" id="KW-0949">S-adenosyl-L-methionine</keyword>
<dbReference type="GO" id="GO:0043365">
    <property type="term" value="F:[formate-C-acetyltransferase]-activating enzyme activity"/>
    <property type="evidence" value="ECO:0007669"/>
    <property type="project" value="InterPro"/>
</dbReference>
<accession>A0AB35Y9K7</accession>
<evidence type="ECO:0000256" key="7">
    <source>
        <dbReference type="ARBA" id="ARBA00022723"/>
    </source>
</evidence>
<sequence length="185" mass="21041">MNYATIKYYDIANGPGVRTSVFVSGCRHHCPGCFNAVAWDFDYGQPFDKPTRNEVFASCQPDYIAGLSLLGGEPMEPENQRELLPFVRNFKALYPNKTVWCYSGYTWEQLTGKEPSLARCEATDELLSLLDVLVDGEFVEAKHDISLRFRGSSNQRLLDVKKTLTAGQPVWWEDEKVFATHTMEK</sequence>
<evidence type="ECO:0000256" key="3">
    <source>
        <dbReference type="ARBA" id="ARBA00009777"/>
    </source>
</evidence>
<dbReference type="RefSeq" id="WP_339396035.1">
    <property type="nucleotide sequence ID" value="NZ_JBBFGL010000012.1"/>
</dbReference>
<dbReference type="SFLD" id="SFLDF00299">
    <property type="entry name" value="anaerobic_ribonucleoside-triph"/>
    <property type="match status" value="1"/>
</dbReference>
<comment type="function">
    <text evidence="2 12">Activation of anaerobic ribonucleoside-triphosphate reductase under anaerobic conditions by generation of an organic free radical, using S-adenosylmethionine and reduced flavodoxin as cosubstrates to produce 5'-deoxy-adenosine.</text>
</comment>
<dbReference type="EMBL" id="JBBFGL010000012">
    <property type="protein sequence ID" value="MEJ5196792.1"/>
    <property type="molecule type" value="Genomic_DNA"/>
</dbReference>
<dbReference type="SFLD" id="SFLDG01063">
    <property type="entry name" value="activating_enzymes__group_1"/>
    <property type="match status" value="1"/>
</dbReference>
<evidence type="ECO:0000256" key="9">
    <source>
        <dbReference type="ARBA" id="ARBA00023004"/>
    </source>
</evidence>
<dbReference type="InterPro" id="IPR007197">
    <property type="entry name" value="rSAM"/>
</dbReference>
<keyword evidence="7" id="KW-0479">Metal-binding</keyword>
<comment type="caution">
    <text evidence="13">The sequence shown here is derived from an EMBL/GenBank/DDBJ whole genome shotgun (WGS) entry which is preliminary data.</text>
</comment>
<evidence type="ECO:0000256" key="4">
    <source>
        <dbReference type="ARBA" id="ARBA00014281"/>
    </source>
</evidence>
<dbReference type="Gene3D" id="3.20.20.70">
    <property type="entry name" value="Aldolase class I"/>
    <property type="match status" value="1"/>
</dbReference>
<comment type="similarity">
    <text evidence="3 12">Belongs to the organic radical-activating enzymes family.</text>
</comment>
<keyword evidence="5" id="KW-0004">4Fe-4S</keyword>
<keyword evidence="9" id="KW-0408">Iron</keyword>
<reference evidence="13" key="1">
    <citation type="submission" date="2024-03" db="EMBL/GenBank/DDBJ databases">
        <authorList>
            <person name="Plomp N."/>
            <person name="Harmsen H.J."/>
        </authorList>
    </citation>
    <scope>NUCLEOTIDE SEQUENCE</scope>
    <source>
        <strain evidence="13">HTF-128</strain>
    </source>
</reference>
<dbReference type="GO" id="GO:0004748">
    <property type="term" value="F:ribonucleoside-diphosphate reductase activity, thioredoxin disulfide as acceptor"/>
    <property type="evidence" value="ECO:0007669"/>
    <property type="project" value="TreeGrafter"/>
</dbReference>
<keyword evidence="8 12" id="KW-0560">Oxidoreductase</keyword>
<dbReference type="PIRSF" id="PIRSF000368">
    <property type="entry name" value="NrdG"/>
    <property type="match status" value="1"/>
</dbReference>
<dbReference type="EC" id="1.97.1.-" evidence="12"/>
<dbReference type="PANTHER" id="PTHR30352:SF2">
    <property type="entry name" value="ANAEROBIC RIBONUCLEOSIDE-TRIPHOSPHATE REDUCTASE-ACTIVATING PROTEIN"/>
    <property type="match status" value="1"/>
</dbReference>
<evidence type="ECO:0000256" key="10">
    <source>
        <dbReference type="ARBA" id="ARBA00023014"/>
    </source>
</evidence>
<dbReference type="SFLD" id="SFLDG01066">
    <property type="entry name" value="organic_radical-activating_enz"/>
    <property type="match status" value="1"/>
</dbReference>
<dbReference type="InterPro" id="IPR034457">
    <property type="entry name" value="Organic_radical-activating"/>
</dbReference>
<name>A0AB35Y9K7_9FIRM</name>
<dbReference type="GO" id="GO:0046872">
    <property type="term" value="F:metal ion binding"/>
    <property type="evidence" value="ECO:0007669"/>
    <property type="project" value="UniProtKB-KW"/>
</dbReference>
<evidence type="ECO:0000256" key="12">
    <source>
        <dbReference type="PIRNR" id="PIRNR000368"/>
    </source>
</evidence>
<dbReference type="InterPro" id="IPR013785">
    <property type="entry name" value="Aldolase_TIM"/>
</dbReference>
<comment type="catalytic activity">
    <reaction evidence="11">
        <text>glycyl-[protein] + reduced [flavodoxin] + S-adenosyl-L-methionine = glycin-2-yl radical-[protein] + semiquinone [flavodoxin] + 5'-deoxyadenosine + L-methionine + H(+)</text>
        <dbReference type="Rhea" id="RHEA:61976"/>
        <dbReference type="Rhea" id="RHEA-COMP:10622"/>
        <dbReference type="Rhea" id="RHEA-COMP:14480"/>
        <dbReference type="Rhea" id="RHEA-COMP:15993"/>
        <dbReference type="Rhea" id="RHEA-COMP:15994"/>
        <dbReference type="ChEBI" id="CHEBI:15378"/>
        <dbReference type="ChEBI" id="CHEBI:17319"/>
        <dbReference type="ChEBI" id="CHEBI:29947"/>
        <dbReference type="ChEBI" id="CHEBI:32722"/>
        <dbReference type="ChEBI" id="CHEBI:57618"/>
        <dbReference type="ChEBI" id="CHEBI:57844"/>
        <dbReference type="ChEBI" id="CHEBI:59789"/>
        <dbReference type="ChEBI" id="CHEBI:140311"/>
    </reaction>
</comment>
<evidence type="ECO:0000256" key="11">
    <source>
        <dbReference type="ARBA" id="ARBA00047365"/>
    </source>
</evidence>
<dbReference type="NCBIfam" id="TIGR02491">
    <property type="entry name" value="NrdG"/>
    <property type="match status" value="1"/>
</dbReference>
<organism evidence="13 14">
    <name type="scientific">Faecalibacterium wellingii</name>
    <dbReference type="NCBI Taxonomy" id="2929491"/>
    <lineage>
        <taxon>Bacteria</taxon>
        <taxon>Bacillati</taxon>
        <taxon>Bacillota</taxon>
        <taxon>Clostridia</taxon>
        <taxon>Eubacteriales</taxon>
        <taxon>Oscillospiraceae</taxon>
        <taxon>Faecalibacterium</taxon>
    </lineage>
</organism>
<evidence type="ECO:0000256" key="1">
    <source>
        <dbReference type="ARBA" id="ARBA00001966"/>
    </source>
</evidence>
<evidence type="ECO:0000256" key="6">
    <source>
        <dbReference type="ARBA" id="ARBA00022691"/>
    </source>
</evidence>
<dbReference type="GO" id="GO:0051539">
    <property type="term" value="F:4 iron, 4 sulfur cluster binding"/>
    <property type="evidence" value="ECO:0007669"/>
    <property type="project" value="UniProtKB-KW"/>
</dbReference>
<protein>
    <recommendedName>
        <fullName evidence="4 12">Anaerobic ribonucleoside-triphosphate reductase-activating protein</fullName>
        <ecNumber evidence="12">1.97.1.-</ecNumber>
    </recommendedName>
</protein>
<dbReference type="SFLD" id="SFLDS00029">
    <property type="entry name" value="Radical_SAM"/>
    <property type="match status" value="1"/>
</dbReference>
<dbReference type="PANTHER" id="PTHR30352">
    <property type="entry name" value="PYRUVATE FORMATE-LYASE-ACTIVATING ENZYME"/>
    <property type="match status" value="1"/>
</dbReference>
<gene>
    <name evidence="13" type="primary">nrdG</name>
    <name evidence="13" type="ORF">WF834_11555</name>
</gene>
<proteinExistence type="inferred from homology"/>
<dbReference type="InterPro" id="IPR012837">
    <property type="entry name" value="NrdG"/>
</dbReference>
<dbReference type="AlphaFoldDB" id="A0AB35Y9K7"/>
<keyword evidence="10" id="KW-0411">Iron-sulfur</keyword>
<evidence type="ECO:0000313" key="13">
    <source>
        <dbReference type="EMBL" id="MEJ5196792.1"/>
    </source>
</evidence>
<evidence type="ECO:0000256" key="2">
    <source>
        <dbReference type="ARBA" id="ARBA00003852"/>
    </source>
</evidence>
<dbReference type="InterPro" id="IPR001989">
    <property type="entry name" value="Radical_activat_CS"/>
</dbReference>